<sequence>MADHEAANNGHTAQFHILRNPYMDRVCRFIYNDCDYGERNGGLDNVLKRKEELLSKQTSLIQQQLIRATTTAIMKSEQL</sequence>
<accession>A0A915LV40</accession>
<keyword evidence="1" id="KW-1185">Reference proteome</keyword>
<dbReference type="AlphaFoldDB" id="A0A915LV40"/>
<dbReference type="WBParaSite" id="scaffold20152_cov150.g19414">
    <property type="protein sequence ID" value="scaffold20152_cov150.g19414"/>
    <property type="gene ID" value="scaffold20152_cov150.g19414"/>
</dbReference>
<evidence type="ECO:0000313" key="1">
    <source>
        <dbReference type="Proteomes" id="UP000887561"/>
    </source>
</evidence>
<reference evidence="2" key="1">
    <citation type="submission" date="2022-11" db="UniProtKB">
        <authorList>
            <consortium name="WormBaseParasite"/>
        </authorList>
    </citation>
    <scope>IDENTIFICATION</scope>
</reference>
<evidence type="ECO:0000313" key="2">
    <source>
        <dbReference type="WBParaSite" id="scaffold20152_cov150.g19414"/>
    </source>
</evidence>
<organism evidence="1 2">
    <name type="scientific">Meloidogyne javanica</name>
    <name type="common">Root-knot nematode worm</name>
    <dbReference type="NCBI Taxonomy" id="6303"/>
    <lineage>
        <taxon>Eukaryota</taxon>
        <taxon>Metazoa</taxon>
        <taxon>Ecdysozoa</taxon>
        <taxon>Nematoda</taxon>
        <taxon>Chromadorea</taxon>
        <taxon>Rhabditida</taxon>
        <taxon>Tylenchina</taxon>
        <taxon>Tylenchomorpha</taxon>
        <taxon>Tylenchoidea</taxon>
        <taxon>Meloidogynidae</taxon>
        <taxon>Meloidogyninae</taxon>
        <taxon>Meloidogyne</taxon>
        <taxon>Meloidogyne incognita group</taxon>
    </lineage>
</organism>
<name>A0A915LV40_MELJA</name>
<protein>
    <submittedName>
        <fullName evidence="2">Uncharacterized protein</fullName>
    </submittedName>
</protein>
<dbReference type="Proteomes" id="UP000887561">
    <property type="component" value="Unplaced"/>
</dbReference>
<proteinExistence type="predicted"/>